<reference evidence="3 4" key="1">
    <citation type="submission" date="2017-07" db="EMBL/GenBank/DDBJ databases">
        <title>Leptospira spp. isolated from tropical soils.</title>
        <authorList>
            <person name="Thibeaux R."/>
            <person name="Iraola G."/>
            <person name="Ferres I."/>
            <person name="Bierque E."/>
            <person name="Girault D."/>
            <person name="Soupe-Gilbert M.-E."/>
            <person name="Picardeau M."/>
            <person name="Goarant C."/>
        </authorList>
    </citation>
    <scope>NUCLEOTIDE SEQUENCE [LARGE SCALE GENOMIC DNA]</scope>
    <source>
        <strain evidence="2 4">FH1-B-B1</strain>
        <strain evidence="1 3">FH1-B-C1</strain>
    </source>
</reference>
<dbReference type="EMBL" id="NPDY01000028">
    <property type="protein sequence ID" value="PJZ68264.1"/>
    <property type="molecule type" value="Genomic_DNA"/>
</dbReference>
<dbReference type="Proteomes" id="UP000231962">
    <property type="component" value="Unassembled WGS sequence"/>
</dbReference>
<dbReference type="RefSeq" id="WP_100715352.1">
    <property type="nucleotide sequence ID" value="NZ_NPDY01000028.1"/>
</dbReference>
<comment type="caution">
    <text evidence="2">The sequence shown here is derived from an EMBL/GenBank/DDBJ whole genome shotgun (WGS) entry which is preliminary data.</text>
</comment>
<evidence type="ECO:0000313" key="4">
    <source>
        <dbReference type="Proteomes" id="UP000231990"/>
    </source>
</evidence>
<evidence type="ECO:0000313" key="1">
    <source>
        <dbReference type="EMBL" id="PJZ68264.1"/>
    </source>
</evidence>
<dbReference type="Proteomes" id="UP000231990">
    <property type="component" value="Unassembled WGS sequence"/>
</dbReference>
<sequence>MRTSMVVVLILFLTMQCKIGDWQGNATDNPVVSTLFNNRMLLLVKATYATDNPLAMTDYDNGSGQFYVDSTGTGGDPAHNFSGLPAAKDLPIYIDIGEIRLSSKYQKGLGDLSQIRDAKGSQSFWDNIAPNREVYCNVPYTLNSNTCREQNGEFKFIQLFNGEGAAYPSNDPTSGSGFLDLPTQYYYTGIFIRSLITGWGILPGIDLTKVTFFDNYPVYGFNIVPRMAYAPRTSSSDKNLYPPLVFPLLYQVQIGEDDMGFKPGFDPYIFEVRMNLKENLMVHSFSLNNGTNATLISVSDWKVDHQGETDIGGDILSRARVIYPDKASKLAITGGTGSKLHYYAIFRPLEQNILQKLPLIASPALSGTTPIKYIMPGTYRLICLSDTARRDGFPDTIVNETTFSVPENPGSTVSVSLSCP</sequence>
<evidence type="ECO:0000313" key="2">
    <source>
        <dbReference type="EMBL" id="PJZ74461.1"/>
    </source>
</evidence>
<dbReference type="EMBL" id="NPDZ01000002">
    <property type="protein sequence ID" value="PJZ74461.1"/>
    <property type="molecule type" value="Genomic_DNA"/>
</dbReference>
<dbReference type="NCBIfam" id="NF047586">
    <property type="entry name" value="LIC11270_fam"/>
    <property type="match status" value="1"/>
</dbReference>
<organism evidence="2 4">
    <name type="scientific">Leptospira perolatii</name>
    <dbReference type="NCBI Taxonomy" id="2023191"/>
    <lineage>
        <taxon>Bacteria</taxon>
        <taxon>Pseudomonadati</taxon>
        <taxon>Spirochaetota</taxon>
        <taxon>Spirochaetia</taxon>
        <taxon>Leptospirales</taxon>
        <taxon>Leptospiraceae</taxon>
        <taxon>Leptospira</taxon>
    </lineage>
</organism>
<evidence type="ECO:0000313" key="3">
    <source>
        <dbReference type="Proteomes" id="UP000231962"/>
    </source>
</evidence>
<dbReference type="AlphaFoldDB" id="A0A2M9ZR61"/>
<gene>
    <name evidence="1" type="ORF">CH360_17250</name>
    <name evidence="2" type="ORF">CH373_04525</name>
</gene>
<keyword evidence="3" id="KW-1185">Reference proteome</keyword>
<protein>
    <submittedName>
        <fullName evidence="2">Uncharacterized protein</fullName>
    </submittedName>
</protein>
<name>A0A2M9ZR61_9LEPT</name>
<dbReference type="OrthoDB" id="333725at2"/>
<accession>A0A2M9ZR61</accession>
<proteinExistence type="predicted"/>